<dbReference type="PANTHER" id="PTHR30204:SF93">
    <property type="entry name" value="HTH MERR-TYPE DOMAIN-CONTAINING PROTEIN"/>
    <property type="match status" value="1"/>
</dbReference>
<protein>
    <submittedName>
        <fullName evidence="3">MerR family transcriptional regulator</fullName>
    </submittedName>
</protein>
<keyword evidence="1" id="KW-0238">DNA-binding</keyword>
<accession>A0A6P2CJX4</accession>
<dbReference type="Gene3D" id="1.10.1660.10">
    <property type="match status" value="1"/>
</dbReference>
<dbReference type="GO" id="GO:0003677">
    <property type="term" value="F:DNA binding"/>
    <property type="evidence" value="ECO:0007669"/>
    <property type="project" value="UniProtKB-KW"/>
</dbReference>
<reference evidence="3 4" key="1">
    <citation type="submission" date="2018-07" db="EMBL/GenBank/DDBJ databases">
        <title>Genome sequence of Rhodococcus rhodnii ATCC 35071 from Rhodnius prolixus.</title>
        <authorList>
            <person name="Patel V."/>
            <person name="Vogel K.J."/>
        </authorList>
    </citation>
    <scope>NUCLEOTIDE SEQUENCE [LARGE SCALE GENOMIC DNA]</scope>
    <source>
        <strain evidence="3 4">ATCC 35071</strain>
    </source>
</reference>
<dbReference type="Proteomes" id="UP000471120">
    <property type="component" value="Unassembled WGS sequence"/>
</dbReference>
<evidence type="ECO:0000313" key="3">
    <source>
        <dbReference type="EMBL" id="TXG92612.1"/>
    </source>
</evidence>
<evidence type="ECO:0000313" key="4">
    <source>
        <dbReference type="Proteomes" id="UP000471120"/>
    </source>
</evidence>
<dbReference type="InterPro" id="IPR047057">
    <property type="entry name" value="MerR_fam"/>
</dbReference>
<proteinExistence type="predicted"/>
<dbReference type="InterPro" id="IPR009061">
    <property type="entry name" value="DNA-bd_dom_put_sf"/>
</dbReference>
<dbReference type="PROSITE" id="PS50937">
    <property type="entry name" value="HTH_MERR_2"/>
    <property type="match status" value="1"/>
</dbReference>
<dbReference type="SUPFAM" id="SSF46955">
    <property type="entry name" value="Putative DNA-binding domain"/>
    <property type="match status" value="1"/>
</dbReference>
<comment type="caution">
    <text evidence="3">The sequence shown here is derived from an EMBL/GenBank/DDBJ whole genome shotgun (WGS) entry which is preliminary data.</text>
</comment>
<dbReference type="EMBL" id="QRCM01000001">
    <property type="protein sequence ID" value="TXG92612.1"/>
    <property type="molecule type" value="Genomic_DNA"/>
</dbReference>
<name>A0A6P2CJX4_9NOCA</name>
<dbReference type="InterPro" id="IPR000551">
    <property type="entry name" value="MerR-type_HTH_dom"/>
</dbReference>
<sequence length="229" mass="25046">MRISELAELAGVTVRTVRYYHQMGALPEPPRRSNGYRDYTSDHLVALLRIGQLTGSGLSLAQAGAVAADYGSSSTEEALDDVDRALEAKIAALTEQRERLARARAGHHVGLSRTAAALSLTPADIPVAVVIAHLYREHPQTEVFADALRDPKMRSDLASLQELFDALDETTTDGELRQLMAHARSLVADVADELPSLTEEQLQVILDLAERDLNDRQKDFLRSAARPPS</sequence>
<dbReference type="GO" id="GO:0003700">
    <property type="term" value="F:DNA-binding transcription factor activity"/>
    <property type="evidence" value="ECO:0007669"/>
    <property type="project" value="InterPro"/>
</dbReference>
<gene>
    <name evidence="3" type="ORF">DW322_11015</name>
</gene>
<organism evidence="3 4">
    <name type="scientific">Rhodococcus rhodnii</name>
    <dbReference type="NCBI Taxonomy" id="38312"/>
    <lineage>
        <taxon>Bacteria</taxon>
        <taxon>Bacillati</taxon>
        <taxon>Actinomycetota</taxon>
        <taxon>Actinomycetes</taxon>
        <taxon>Mycobacteriales</taxon>
        <taxon>Nocardiaceae</taxon>
        <taxon>Rhodococcus</taxon>
    </lineage>
</organism>
<evidence type="ECO:0000256" key="1">
    <source>
        <dbReference type="ARBA" id="ARBA00023125"/>
    </source>
</evidence>
<dbReference type="PANTHER" id="PTHR30204">
    <property type="entry name" value="REDOX-CYCLING DRUG-SENSING TRANSCRIPTIONAL ACTIVATOR SOXR"/>
    <property type="match status" value="1"/>
</dbReference>
<evidence type="ECO:0000259" key="2">
    <source>
        <dbReference type="PROSITE" id="PS50937"/>
    </source>
</evidence>
<feature type="domain" description="HTH merR-type" evidence="2">
    <location>
        <begin position="1"/>
        <end position="69"/>
    </location>
</feature>
<dbReference type="AlphaFoldDB" id="A0A6P2CJX4"/>
<dbReference type="SMART" id="SM00422">
    <property type="entry name" value="HTH_MERR"/>
    <property type="match status" value="1"/>
</dbReference>
<dbReference type="CDD" id="cd00592">
    <property type="entry name" value="HTH_MerR-like"/>
    <property type="match status" value="1"/>
</dbReference>
<dbReference type="Pfam" id="PF13411">
    <property type="entry name" value="MerR_1"/>
    <property type="match status" value="1"/>
</dbReference>